<dbReference type="Pfam" id="PF00578">
    <property type="entry name" value="AhpC-TSA"/>
    <property type="match status" value="1"/>
</dbReference>
<protein>
    <submittedName>
        <fullName evidence="4">Alkyl hydroperoxide reductase</fullName>
    </submittedName>
</protein>
<dbReference type="OrthoDB" id="9794348at2"/>
<keyword evidence="2" id="KW-0732">Signal</keyword>
<dbReference type="Proteomes" id="UP000051950">
    <property type="component" value="Unassembled WGS sequence"/>
</dbReference>
<dbReference type="CDD" id="cd02966">
    <property type="entry name" value="TlpA_like_family"/>
    <property type="match status" value="1"/>
</dbReference>
<evidence type="ECO:0000256" key="1">
    <source>
        <dbReference type="ARBA" id="ARBA00023284"/>
    </source>
</evidence>
<dbReference type="PROSITE" id="PS51352">
    <property type="entry name" value="THIOREDOXIN_2"/>
    <property type="match status" value="1"/>
</dbReference>
<gene>
    <name evidence="4" type="ORF">ASU31_05975</name>
</gene>
<dbReference type="RefSeq" id="WP_057931454.1">
    <property type="nucleotide sequence ID" value="NZ_LMZQ01000003.1"/>
</dbReference>
<dbReference type="PANTHER" id="PTHR42852:SF17">
    <property type="entry name" value="THIOREDOXIN-LIKE PROTEIN HI_1115"/>
    <property type="match status" value="1"/>
</dbReference>
<dbReference type="InterPro" id="IPR036249">
    <property type="entry name" value="Thioredoxin-like_sf"/>
</dbReference>
<accession>A0A0T5VTN5</accession>
<dbReference type="InterPro" id="IPR013766">
    <property type="entry name" value="Thioredoxin_domain"/>
</dbReference>
<sequence length="168" mass="18975">MKKNLTFLLLLISTAVFAQESNNGKKLWAKSILNEKAPDLVVEKWISKQPDTKGKFVLIDFWATWCGPCRAYIPTLNDIQKKFADKIVIIGVSDETAEKVEAFNNPKINYFEAIDTKGTVKDSLQVKGIPHAILIDPKGIVRWEGFPLLQGNQLTEEVIKGLLEKYKN</sequence>
<keyword evidence="1" id="KW-0676">Redox-active center</keyword>
<feature type="chain" id="PRO_5006665715" evidence="2">
    <location>
        <begin position="19"/>
        <end position="168"/>
    </location>
</feature>
<feature type="signal peptide" evidence="2">
    <location>
        <begin position="1"/>
        <end position="18"/>
    </location>
</feature>
<dbReference type="GO" id="GO:0016491">
    <property type="term" value="F:oxidoreductase activity"/>
    <property type="evidence" value="ECO:0007669"/>
    <property type="project" value="InterPro"/>
</dbReference>
<evidence type="ECO:0000256" key="2">
    <source>
        <dbReference type="SAM" id="SignalP"/>
    </source>
</evidence>
<dbReference type="EMBL" id="LMZQ01000003">
    <property type="protein sequence ID" value="KRT17219.1"/>
    <property type="molecule type" value="Genomic_DNA"/>
</dbReference>
<evidence type="ECO:0000259" key="3">
    <source>
        <dbReference type="PROSITE" id="PS51352"/>
    </source>
</evidence>
<comment type="caution">
    <text evidence="4">The sequence shown here is derived from an EMBL/GenBank/DDBJ whole genome shotgun (WGS) entry which is preliminary data.</text>
</comment>
<evidence type="ECO:0000313" key="4">
    <source>
        <dbReference type="EMBL" id="KRT17219.1"/>
    </source>
</evidence>
<reference evidence="4 5" key="1">
    <citation type="submission" date="2015-11" db="EMBL/GenBank/DDBJ databases">
        <title>Sequence of Pedobacter ginsenosidimutans.</title>
        <authorList>
            <person name="Carson E."/>
            <person name="Keyser V."/>
            <person name="Newman J."/>
            <person name="Miller J."/>
        </authorList>
    </citation>
    <scope>NUCLEOTIDE SEQUENCE [LARGE SCALE GENOMIC DNA]</scope>
    <source>
        <strain evidence="4 5">KACC 14530</strain>
    </source>
</reference>
<dbReference type="InterPro" id="IPR050553">
    <property type="entry name" value="Thioredoxin_ResA/DsbE_sf"/>
</dbReference>
<dbReference type="PANTHER" id="PTHR42852">
    <property type="entry name" value="THIOL:DISULFIDE INTERCHANGE PROTEIN DSBE"/>
    <property type="match status" value="1"/>
</dbReference>
<dbReference type="Gene3D" id="3.40.30.10">
    <property type="entry name" value="Glutaredoxin"/>
    <property type="match status" value="1"/>
</dbReference>
<proteinExistence type="predicted"/>
<name>A0A0T5VTN5_9SPHI</name>
<keyword evidence="5" id="KW-1185">Reference proteome</keyword>
<dbReference type="STRING" id="687842.ASU31_05975"/>
<dbReference type="GO" id="GO:0016209">
    <property type="term" value="F:antioxidant activity"/>
    <property type="evidence" value="ECO:0007669"/>
    <property type="project" value="InterPro"/>
</dbReference>
<dbReference type="InterPro" id="IPR000866">
    <property type="entry name" value="AhpC/TSA"/>
</dbReference>
<dbReference type="InterPro" id="IPR017937">
    <property type="entry name" value="Thioredoxin_CS"/>
</dbReference>
<dbReference type="SUPFAM" id="SSF52833">
    <property type="entry name" value="Thioredoxin-like"/>
    <property type="match status" value="1"/>
</dbReference>
<dbReference type="PROSITE" id="PS00194">
    <property type="entry name" value="THIOREDOXIN_1"/>
    <property type="match status" value="1"/>
</dbReference>
<evidence type="ECO:0000313" key="5">
    <source>
        <dbReference type="Proteomes" id="UP000051950"/>
    </source>
</evidence>
<organism evidence="4 5">
    <name type="scientific">Pedobacter ginsenosidimutans</name>
    <dbReference type="NCBI Taxonomy" id="687842"/>
    <lineage>
        <taxon>Bacteria</taxon>
        <taxon>Pseudomonadati</taxon>
        <taxon>Bacteroidota</taxon>
        <taxon>Sphingobacteriia</taxon>
        <taxon>Sphingobacteriales</taxon>
        <taxon>Sphingobacteriaceae</taxon>
        <taxon>Pedobacter</taxon>
    </lineage>
</organism>
<dbReference type="AlphaFoldDB" id="A0A0T5VTN5"/>
<feature type="domain" description="Thioredoxin" evidence="3">
    <location>
        <begin position="31"/>
        <end position="168"/>
    </location>
</feature>